<evidence type="ECO:0000313" key="8">
    <source>
        <dbReference type="Proteomes" id="UP000238164"/>
    </source>
</evidence>
<dbReference type="GO" id="GO:0003700">
    <property type="term" value="F:DNA-binding transcription factor activity"/>
    <property type="evidence" value="ECO:0007669"/>
    <property type="project" value="TreeGrafter"/>
</dbReference>
<feature type="region of interest" description="Disordered" evidence="5">
    <location>
        <begin position="1"/>
        <end position="30"/>
    </location>
</feature>
<dbReference type="Gene3D" id="1.10.357.10">
    <property type="entry name" value="Tetracycline Repressor, domain 2"/>
    <property type="match status" value="1"/>
</dbReference>
<dbReference type="PRINTS" id="PR00455">
    <property type="entry name" value="HTHTETR"/>
</dbReference>
<dbReference type="KEGG" id="mgg:MPLG2_3042"/>
<keyword evidence="1" id="KW-0805">Transcription regulation</keyword>
<organism evidence="7 8">
    <name type="scientific">Micropruina glycogenica</name>
    <dbReference type="NCBI Taxonomy" id="75385"/>
    <lineage>
        <taxon>Bacteria</taxon>
        <taxon>Bacillati</taxon>
        <taxon>Actinomycetota</taxon>
        <taxon>Actinomycetes</taxon>
        <taxon>Propionibacteriales</taxon>
        <taxon>Nocardioidaceae</taxon>
        <taxon>Micropruina</taxon>
    </lineage>
</organism>
<evidence type="ECO:0000256" key="1">
    <source>
        <dbReference type="ARBA" id="ARBA00023015"/>
    </source>
</evidence>
<feature type="compositionally biased region" description="Basic and acidic residues" evidence="5">
    <location>
        <begin position="1"/>
        <end position="19"/>
    </location>
</feature>
<feature type="DNA-binding region" description="H-T-H motif" evidence="4">
    <location>
        <begin position="52"/>
        <end position="71"/>
    </location>
</feature>
<proteinExistence type="predicted"/>
<evidence type="ECO:0000256" key="5">
    <source>
        <dbReference type="SAM" id="MobiDB-lite"/>
    </source>
</evidence>
<keyword evidence="2 4" id="KW-0238">DNA-binding</keyword>
<reference evidence="7 8" key="1">
    <citation type="submission" date="2018-02" db="EMBL/GenBank/DDBJ databases">
        <authorList>
            <person name="Cohen D.B."/>
            <person name="Kent A.D."/>
        </authorList>
    </citation>
    <scope>NUCLEOTIDE SEQUENCE [LARGE SCALE GENOMIC DNA]</scope>
    <source>
        <strain evidence="7">1</strain>
    </source>
</reference>
<dbReference type="InterPro" id="IPR050109">
    <property type="entry name" value="HTH-type_TetR-like_transc_reg"/>
</dbReference>
<protein>
    <submittedName>
        <fullName evidence="7">Transcriptional regulator, TetR family</fullName>
    </submittedName>
</protein>
<dbReference type="OrthoDB" id="7252896at2"/>
<evidence type="ECO:0000256" key="4">
    <source>
        <dbReference type="PROSITE-ProRule" id="PRU00335"/>
    </source>
</evidence>
<dbReference type="EMBL" id="LT985188">
    <property type="protein sequence ID" value="SPD88072.1"/>
    <property type="molecule type" value="Genomic_DNA"/>
</dbReference>
<dbReference type="AlphaFoldDB" id="A0A2N9JKF4"/>
<name>A0A2N9JKF4_9ACTN</name>
<keyword evidence="8" id="KW-1185">Reference proteome</keyword>
<dbReference type="PROSITE" id="PS50977">
    <property type="entry name" value="HTH_TETR_2"/>
    <property type="match status" value="1"/>
</dbReference>
<dbReference type="GO" id="GO:0000976">
    <property type="term" value="F:transcription cis-regulatory region binding"/>
    <property type="evidence" value="ECO:0007669"/>
    <property type="project" value="TreeGrafter"/>
</dbReference>
<dbReference type="InterPro" id="IPR001647">
    <property type="entry name" value="HTH_TetR"/>
</dbReference>
<gene>
    <name evidence="7" type="ORF">MPLG2_3042</name>
</gene>
<evidence type="ECO:0000256" key="2">
    <source>
        <dbReference type="ARBA" id="ARBA00023125"/>
    </source>
</evidence>
<evidence type="ECO:0000256" key="3">
    <source>
        <dbReference type="ARBA" id="ARBA00023163"/>
    </source>
</evidence>
<dbReference type="Pfam" id="PF00440">
    <property type="entry name" value="TetR_N"/>
    <property type="match status" value="1"/>
</dbReference>
<accession>A0A2N9JKF4</accession>
<keyword evidence="3" id="KW-0804">Transcription</keyword>
<feature type="domain" description="HTH tetR-type" evidence="6">
    <location>
        <begin position="29"/>
        <end position="89"/>
    </location>
</feature>
<dbReference type="Proteomes" id="UP000238164">
    <property type="component" value="Chromosome 1"/>
</dbReference>
<sequence>MTSTREAHRRADSHADVEASGRGMSPRRQATRERLMDAAVELFGERGVLGASVEEICERAGFTRGAFYSNFESKDELCLDVLRRTCEQLIEAMKTAIEVIPHQHDGAMLTEDLIRDAVAVFLEAQPKEVAEQVAMMELRLHAVRTPELRAGWLAVHESITSGVTGLLEIAMQRVGGRLSMPPAAVVELLGAVYENTVVMSVLRGESRPSGLAQQLATLLEGLIERD</sequence>
<dbReference type="RefSeq" id="WP_158681226.1">
    <property type="nucleotide sequence ID" value="NZ_BAAAGO010000006.1"/>
</dbReference>
<evidence type="ECO:0000259" key="6">
    <source>
        <dbReference type="PROSITE" id="PS50977"/>
    </source>
</evidence>
<dbReference type="PANTHER" id="PTHR30055">
    <property type="entry name" value="HTH-TYPE TRANSCRIPTIONAL REGULATOR RUTR"/>
    <property type="match status" value="1"/>
</dbReference>
<dbReference type="PANTHER" id="PTHR30055:SF234">
    <property type="entry name" value="HTH-TYPE TRANSCRIPTIONAL REGULATOR BETI"/>
    <property type="match status" value="1"/>
</dbReference>
<dbReference type="InterPro" id="IPR009057">
    <property type="entry name" value="Homeodomain-like_sf"/>
</dbReference>
<evidence type="ECO:0000313" key="7">
    <source>
        <dbReference type="EMBL" id="SPD88072.1"/>
    </source>
</evidence>
<dbReference type="SUPFAM" id="SSF46689">
    <property type="entry name" value="Homeodomain-like"/>
    <property type="match status" value="1"/>
</dbReference>